<name>A0A225DFA1_9BACT</name>
<proteinExistence type="predicted"/>
<dbReference type="Pfam" id="PF01902">
    <property type="entry name" value="Diphthami_syn_2"/>
    <property type="match status" value="1"/>
</dbReference>
<dbReference type="InterPro" id="IPR002761">
    <property type="entry name" value="Diphthami_syn_dom"/>
</dbReference>
<dbReference type="AlphaFoldDB" id="A0A225DFA1"/>
<comment type="caution">
    <text evidence="2">The sequence shown here is derived from an EMBL/GenBank/DDBJ whole genome shotgun (WGS) entry which is preliminary data.</text>
</comment>
<evidence type="ECO:0000313" key="2">
    <source>
        <dbReference type="EMBL" id="OWK35819.1"/>
    </source>
</evidence>
<dbReference type="Proteomes" id="UP000214646">
    <property type="component" value="Unassembled WGS sequence"/>
</dbReference>
<dbReference type="Gene3D" id="3.90.1490.10">
    <property type="entry name" value="putative n-type atp pyrophosphatase, domain 2"/>
    <property type="match status" value="1"/>
</dbReference>
<evidence type="ECO:0000313" key="3">
    <source>
        <dbReference type="Proteomes" id="UP000214646"/>
    </source>
</evidence>
<dbReference type="InterPro" id="IPR014729">
    <property type="entry name" value="Rossmann-like_a/b/a_fold"/>
</dbReference>
<dbReference type="EMBL" id="NIDE01000017">
    <property type="protein sequence ID" value="OWK35819.1"/>
    <property type="molecule type" value="Genomic_DNA"/>
</dbReference>
<accession>A0A225DFA1</accession>
<dbReference type="SUPFAM" id="SSF52402">
    <property type="entry name" value="Adenine nucleotide alpha hydrolases-like"/>
    <property type="match status" value="1"/>
</dbReference>
<protein>
    <recommendedName>
        <fullName evidence="1">Diphthamide synthase domain-containing protein</fullName>
    </recommendedName>
</protein>
<feature type="domain" description="Diphthamide synthase" evidence="1">
    <location>
        <begin position="3"/>
        <end position="178"/>
    </location>
</feature>
<gene>
    <name evidence="2" type="ORF">FRUB_08382</name>
</gene>
<reference evidence="3" key="1">
    <citation type="submission" date="2017-06" db="EMBL/GenBank/DDBJ databases">
        <title>Genome analysis of Fimbriiglobus ruber SP5, the first member of the order Planctomycetales with confirmed chitinolytic capability.</title>
        <authorList>
            <person name="Ravin N.V."/>
            <person name="Rakitin A.L."/>
            <person name="Ivanova A.A."/>
            <person name="Beletsky A.V."/>
            <person name="Kulichevskaya I.S."/>
            <person name="Mardanov A.V."/>
            <person name="Dedysh S.N."/>
        </authorList>
    </citation>
    <scope>NUCLEOTIDE SEQUENCE [LARGE SCALE GENOMIC DNA]</scope>
    <source>
        <strain evidence="3">SP5</strain>
    </source>
</reference>
<dbReference type="Gene3D" id="3.40.50.620">
    <property type="entry name" value="HUPs"/>
    <property type="match status" value="1"/>
</dbReference>
<evidence type="ECO:0000259" key="1">
    <source>
        <dbReference type="Pfam" id="PF01902"/>
    </source>
</evidence>
<organism evidence="2 3">
    <name type="scientific">Fimbriiglobus ruber</name>
    <dbReference type="NCBI Taxonomy" id="1908690"/>
    <lineage>
        <taxon>Bacteria</taxon>
        <taxon>Pseudomonadati</taxon>
        <taxon>Planctomycetota</taxon>
        <taxon>Planctomycetia</taxon>
        <taxon>Gemmatales</taxon>
        <taxon>Gemmataceae</taxon>
        <taxon>Fimbriiglobus</taxon>
    </lineage>
</organism>
<sequence length="198" mass="21212">MGLVTTFNEAFGRVAMHAVRAELVEAQAASAGLPLWKVMLPWPCSNDEYELRMRSFIASASADGVSAIAFGDLFLEDVRAYRERLLAGSGVAPLFPIWGTRADTPALARAMLGAGLGAVLTCIDPRHLPPTFAGRSYDESLLAEFPPSVDPCGENGEFHTFCFDGPMFSAPIGVRTGEVVSRDGFVFADLLPAVDVRS</sequence>
<keyword evidence="3" id="KW-1185">Reference proteome</keyword>